<evidence type="ECO:0000256" key="7">
    <source>
        <dbReference type="PROSITE-ProRule" id="PRU01091"/>
    </source>
</evidence>
<dbReference type="InterPro" id="IPR001789">
    <property type="entry name" value="Sig_transdc_resp-reg_receiver"/>
</dbReference>
<dbReference type="Gene3D" id="6.10.250.690">
    <property type="match status" value="1"/>
</dbReference>
<dbReference type="RefSeq" id="WP_114207026.1">
    <property type="nucleotide sequence ID" value="NZ_CP030840.1"/>
</dbReference>
<dbReference type="Pfam" id="PF00072">
    <property type="entry name" value="Response_reg"/>
    <property type="match status" value="1"/>
</dbReference>
<dbReference type="OrthoDB" id="9790442at2"/>
<name>A0A2Z5FXJ7_9BACT</name>
<protein>
    <submittedName>
        <fullName evidence="10">Mycobacterial persistence regulator MprA (Two component response transcriptional regulatory protein)</fullName>
    </submittedName>
</protein>
<gene>
    <name evidence="10" type="ORF">ACPOL_2279</name>
</gene>
<dbReference type="AlphaFoldDB" id="A0A2Z5FXJ7"/>
<dbReference type="PANTHER" id="PTHR48111">
    <property type="entry name" value="REGULATOR OF RPOS"/>
    <property type="match status" value="1"/>
</dbReference>
<feature type="DNA-binding region" description="OmpR/PhoB-type" evidence="7">
    <location>
        <begin position="124"/>
        <end position="222"/>
    </location>
</feature>
<dbReference type="PROSITE" id="PS51755">
    <property type="entry name" value="OMPR_PHOB"/>
    <property type="match status" value="1"/>
</dbReference>
<dbReference type="EMBL" id="CP030840">
    <property type="protein sequence ID" value="AXC11603.1"/>
    <property type="molecule type" value="Genomic_DNA"/>
</dbReference>
<accession>A0A2Z5FXJ7</accession>
<evidence type="ECO:0000256" key="4">
    <source>
        <dbReference type="ARBA" id="ARBA00023125"/>
    </source>
</evidence>
<proteinExistence type="predicted"/>
<dbReference type="KEGG" id="abas:ACPOL_2279"/>
<dbReference type="GO" id="GO:0032993">
    <property type="term" value="C:protein-DNA complex"/>
    <property type="evidence" value="ECO:0007669"/>
    <property type="project" value="TreeGrafter"/>
</dbReference>
<organism evidence="10 11">
    <name type="scientific">Acidisarcina polymorpha</name>
    <dbReference type="NCBI Taxonomy" id="2211140"/>
    <lineage>
        <taxon>Bacteria</taxon>
        <taxon>Pseudomonadati</taxon>
        <taxon>Acidobacteriota</taxon>
        <taxon>Terriglobia</taxon>
        <taxon>Terriglobales</taxon>
        <taxon>Acidobacteriaceae</taxon>
        <taxon>Acidisarcina</taxon>
    </lineage>
</organism>
<evidence type="ECO:0000313" key="10">
    <source>
        <dbReference type="EMBL" id="AXC11603.1"/>
    </source>
</evidence>
<dbReference type="CDD" id="cd00383">
    <property type="entry name" value="trans_reg_C"/>
    <property type="match status" value="1"/>
</dbReference>
<evidence type="ECO:0000256" key="6">
    <source>
        <dbReference type="PROSITE-ProRule" id="PRU00169"/>
    </source>
</evidence>
<reference evidence="10 11" key="1">
    <citation type="journal article" date="2018" name="Front. Microbiol.">
        <title>Hydrolytic Capabilities as a Key to Environmental Success: Chitinolytic and Cellulolytic Acidobacteria From Acidic Sub-arctic Soils and Boreal Peatlands.</title>
        <authorList>
            <person name="Belova S.E."/>
            <person name="Ravin N.V."/>
            <person name="Pankratov T.A."/>
            <person name="Rakitin A.L."/>
            <person name="Ivanova A.A."/>
            <person name="Beletsky A.V."/>
            <person name="Mardanov A.V."/>
            <person name="Sinninghe Damste J.S."/>
            <person name="Dedysh S.N."/>
        </authorList>
    </citation>
    <scope>NUCLEOTIDE SEQUENCE [LARGE SCALE GENOMIC DNA]</scope>
    <source>
        <strain evidence="10 11">SBC82</strain>
    </source>
</reference>
<dbReference type="FunFam" id="3.40.50.2300:FF:000002">
    <property type="entry name" value="DNA-binding response regulator PhoP"/>
    <property type="match status" value="1"/>
</dbReference>
<dbReference type="Proteomes" id="UP000253606">
    <property type="component" value="Chromosome"/>
</dbReference>
<dbReference type="SUPFAM" id="SSF52172">
    <property type="entry name" value="CheY-like"/>
    <property type="match status" value="1"/>
</dbReference>
<dbReference type="GO" id="GO:0000976">
    <property type="term" value="F:transcription cis-regulatory region binding"/>
    <property type="evidence" value="ECO:0007669"/>
    <property type="project" value="TreeGrafter"/>
</dbReference>
<dbReference type="Pfam" id="PF00486">
    <property type="entry name" value="Trans_reg_C"/>
    <property type="match status" value="1"/>
</dbReference>
<dbReference type="FunFam" id="1.10.10.10:FF:000005">
    <property type="entry name" value="Two-component system response regulator"/>
    <property type="match status" value="1"/>
</dbReference>
<keyword evidence="5" id="KW-0804">Transcription</keyword>
<dbReference type="Gene3D" id="3.40.50.2300">
    <property type="match status" value="1"/>
</dbReference>
<evidence type="ECO:0000313" key="11">
    <source>
        <dbReference type="Proteomes" id="UP000253606"/>
    </source>
</evidence>
<dbReference type="PROSITE" id="PS50110">
    <property type="entry name" value="RESPONSE_REGULATORY"/>
    <property type="match status" value="1"/>
</dbReference>
<keyword evidence="2" id="KW-0902">Two-component regulatory system</keyword>
<dbReference type="PANTHER" id="PTHR48111:SF22">
    <property type="entry name" value="REGULATOR OF RPOS"/>
    <property type="match status" value="1"/>
</dbReference>
<keyword evidence="11" id="KW-1185">Reference proteome</keyword>
<sequence length="226" mass="25334">MHILIVEDKHSLANMLRTSLEEKGNTVVLAFEGEEGLAHAESGLFDVMVLDIMLPRMDGLEVIRRLRHKGHLLPVLALTARDTVADIVAALDLGIDDYLTKPFAMAEFLARLRAVARKGPAVKHVDLQVGDLVLDPRSGQVRRGDVLLMLTRRQFALLEYLMRRAGHVLTREALLERIWSDNPDVAANTLEVFIRALRTKIDVDREKSLIETVRGVGYRMDSGVQP</sequence>
<keyword evidence="1 6" id="KW-0597">Phosphoprotein</keyword>
<feature type="domain" description="OmpR/PhoB-type" evidence="9">
    <location>
        <begin position="124"/>
        <end position="222"/>
    </location>
</feature>
<dbReference type="GO" id="GO:0006355">
    <property type="term" value="P:regulation of DNA-templated transcription"/>
    <property type="evidence" value="ECO:0007669"/>
    <property type="project" value="InterPro"/>
</dbReference>
<dbReference type="Gene3D" id="1.10.10.10">
    <property type="entry name" value="Winged helix-like DNA-binding domain superfamily/Winged helix DNA-binding domain"/>
    <property type="match status" value="1"/>
</dbReference>
<keyword evidence="4 7" id="KW-0238">DNA-binding</keyword>
<dbReference type="InterPro" id="IPR039420">
    <property type="entry name" value="WalR-like"/>
</dbReference>
<evidence type="ECO:0000256" key="5">
    <source>
        <dbReference type="ARBA" id="ARBA00023163"/>
    </source>
</evidence>
<evidence type="ECO:0000256" key="2">
    <source>
        <dbReference type="ARBA" id="ARBA00023012"/>
    </source>
</evidence>
<dbReference type="InterPro" id="IPR036388">
    <property type="entry name" value="WH-like_DNA-bd_sf"/>
</dbReference>
<dbReference type="InterPro" id="IPR001867">
    <property type="entry name" value="OmpR/PhoB-type_DNA-bd"/>
</dbReference>
<dbReference type="GO" id="GO:0005829">
    <property type="term" value="C:cytosol"/>
    <property type="evidence" value="ECO:0007669"/>
    <property type="project" value="TreeGrafter"/>
</dbReference>
<keyword evidence="3" id="KW-0805">Transcription regulation</keyword>
<dbReference type="SMART" id="SM00862">
    <property type="entry name" value="Trans_reg_C"/>
    <property type="match status" value="1"/>
</dbReference>
<evidence type="ECO:0000256" key="1">
    <source>
        <dbReference type="ARBA" id="ARBA00022553"/>
    </source>
</evidence>
<feature type="modified residue" description="4-aspartylphosphate" evidence="6">
    <location>
        <position position="51"/>
    </location>
</feature>
<dbReference type="InterPro" id="IPR011006">
    <property type="entry name" value="CheY-like_superfamily"/>
</dbReference>
<dbReference type="SMART" id="SM00448">
    <property type="entry name" value="REC"/>
    <property type="match status" value="1"/>
</dbReference>
<feature type="domain" description="Response regulatory" evidence="8">
    <location>
        <begin position="2"/>
        <end position="116"/>
    </location>
</feature>
<dbReference type="GO" id="GO:0000156">
    <property type="term" value="F:phosphorelay response regulator activity"/>
    <property type="evidence" value="ECO:0007669"/>
    <property type="project" value="TreeGrafter"/>
</dbReference>
<evidence type="ECO:0000259" key="8">
    <source>
        <dbReference type="PROSITE" id="PS50110"/>
    </source>
</evidence>
<evidence type="ECO:0000259" key="9">
    <source>
        <dbReference type="PROSITE" id="PS51755"/>
    </source>
</evidence>
<evidence type="ECO:0000256" key="3">
    <source>
        <dbReference type="ARBA" id="ARBA00023015"/>
    </source>
</evidence>